<name>A0A1V9XE23_9ACAR</name>
<reference evidence="1 2" key="1">
    <citation type="journal article" date="2017" name="Gigascience">
        <title>Draft genome of the honey bee ectoparasitic mite, Tropilaelaps mercedesae, is shaped by the parasitic life history.</title>
        <authorList>
            <person name="Dong X."/>
            <person name="Armstrong S.D."/>
            <person name="Xia D."/>
            <person name="Makepeace B.L."/>
            <person name="Darby A.C."/>
            <person name="Kadowaki T."/>
        </authorList>
    </citation>
    <scope>NUCLEOTIDE SEQUENCE [LARGE SCALE GENOMIC DNA]</scope>
    <source>
        <strain evidence="1">Wuxi-XJTLU</strain>
    </source>
</reference>
<proteinExistence type="predicted"/>
<gene>
    <name evidence="1" type="ORF">BIW11_03941</name>
</gene>
<evidence type="ECO:0000313" key="2">
    <source>
        <dbReference type="Proteomes" id="UP000192247"/>
    </source>
</evidence>
<dbReference type="EMBL" id="MNPL01014140">
    <property type="protein sequence ID" value="OQR71592.1"/>
    <property type="molecule type" value="Genomic_DNA"/>
</dbReference>
<accession>A0A1V9XE23</accession>
<dbReference type="OrthoDB" id="6516591at2759"/>
<sequence length="130" mass="14679">MHEVRIYPLWYSRFHYGRSMIAIETLANTCAQDIFYINVVFPVHGSLRFVNVKIIMPTRHVHILHAVPQLTGSSALAIFGGYLGIWLGLSVHDITANVRAFIGLTIDYFKDPSLVLLLWNSNANPQNISV</sequence>
<keyword evidence="2" id="KW-1185">Reference proteome</keyword>
<protein>
    <submittedName>
        <fullName evidence="1">Uncharacterized protein</fullName>
    </submittedName>
</protein>
<comment type="caution">
    <text evidence="1">The sequence shown here is derived from an EMBL/GenBank/DDBJ whole genome shotgun (WGS) entry which is preliminary data.</text>
</comment>
<dbReference type="Proteomes" id="UP000192247">
    <property type="component" value="Unassembled WGS sequence"/>
</dbReference>
<dbReference type="InParanoid" id="A0A1V9XE23"/>
<evidence type="ECO:0000313" key="1">
    <source>
        <dbReference type="EMBL" id="OQR71592.1"/>
    </source>
</evidence>
<organism evidence="1 2">
    <name type="scientific">Tropilaelaps mercedesae</name>
    <dbReference type="NCBI Taxonomy" id="418985"/>
    <lineage>
        <taxon>Eukaryota</taxon>
        <taxon>Metazoa</taxon>
        <taxon>Ecdysozoa</taxon>
        <taxon>Arthropoda</taxon>
        <taxon>Chelicerata</taxon>
        <taxon>Arachnida</taxon>
        <taxon>Acari</taxon>
        <taxon>Parasitiformes</taxon>
        <taxon>Mesostigmata</taxon>
        <taxon>Gamasina</taxon>
        <taxon>Dermanyssoidea</taxon>
        <taxon>Laelapidae</taxon>
        <taxon>Tropilaelaps</taxon>
    </lineage>
</organism>
<dbReference type="AlphaFoldDB" id="A0A1V9XE23"/>